<proteinExistence type="predicted"/>
<dbReference type="InterPro" id="IPR039331">
    <property type="entry name" value="PAPs-like"/>
</dbReference>
<dbReference type="Gene3D" id="3.60.21.10">
    <property type="match status" value="1"/>
</dbReference>
<dbReference type="SUPFAM" id="SSF56300">
    <property type="entry name" value="Metallo-dependent phosphatases"/>
    <property type="match status" value="1"/>
</dbReference>
<dbReference type="STRING" id="1194090.SAMN05443144_10590"/>
<dbReference type="Pfam" id="PF00149">
    <property type="entry name" value="Metallophos"/>
    <property type="match status" value="1"/>
</dbReference>
<dbReference type="SUPFAM" id="SSF49363">
    <property type="entry name" value="Purple acid phosphatase, N-terminal domain"/>
    <property type="match status" value="1"/>
</dbReference>
<dbReference type="GO" id="GO:0003993">
    <property type="term" value="F:acid phosphatase activity"/>
    <property type="evidence" value="ECO:0007669"/>
    <property type="project" value="InterPro"/>
</dbReference>
<dbReference type="InterPro" id="IPR004843">
    <property type="entry name" value="Calcineurin-like_PHP"/>
</dbReference>
<dbReference type="InterPro" id="IPR015914">
    <property type="entry name" value="PAPs_N"/>
</dbReference>
<dbReference type="GO" id="GO:0046872">
    <property type="term" value="F:metal ion binding"/>
    <property type="evidence" value="ECO:0007669"/>
    <property type="project" value="InterPro"/>
</dbReference>
<evidence type="ECO:0000313" key="4">
    <source>
        <dbReference type="EMBL" id="SHF06263.1"/>
    </source>
</evidence>
<dbReference type="OrthoDB" id="9809781at2"/>
<keyword evidence="1" id="KW-0732">Signal</keyword>
<feature type="domain" description="Calcineurin-like phosphoesterase" evidence="2">
    <location>
        <begin position="203"/>
        <end position="392"/>
    </location>
</feature>
<name>A0A1M4YKR4_9BACT</name>
<organism evidence="4 5">
    <name type="scientific">Fodinibius roseus</name>
    <dbReference type="NCBI Taxonomy" id="1194090"/>
    <lineage>
        <taxon>Bacteria</taxon>
        <taxon>Pseudomonadati</taxon>
        <taxon>Balneolota</taxon>
        <taxon>Balneolia</taxon>
        <taxon>Balneolales</taxon>
        <taxon>Balneolaceae</taxon>
        <taxon>Fodinibius</taxon>
    </lineage>
</organism>
<accession>A0A1M4YKR4</accession>
<reference evidence="4 5" key="1">
    <citation type="submission" date="2016-11" db="EMBL/GenBank/DDBJ databases">
        <authorList>
            <person name="Jaros S."/>
            <person name="Januszkiewicz K."/>
            <person name="Wedrychowicz H."/>
        </authorList>
    </citation>
    <scope>NUCLEOTIDE SEQUENCE [LARGE SCALE GENOMIC DNA]</scope>
    <source>
        <strain evidence="4 5">DSM 21986</strain>
    </source>
</reference>
<feature type="domain" description="Purple acid phosphatase N-terminal" evidence="3">
    <location>
        <begin position="89"/>
        <end position="189"/>
    </location>
</feature>
<dbReference type="PANTHER" id="PTHR22953">
    <property type="entry name" value="ACID PHOSPHATASE RELATED"/>
    <property type="match status" value="1"/>
</dbReference>
<dbReference type="EMBL" id="FQUS01000005">
    <property type="protein sequence ID" value="SHF06263.1"/>
    <property type="molecule type" value="Genomic_DNA"/>
</dbReference>
<dbReference type="RefSeq" id="WP_084088075.1">
    <property type="nucleotide sequence ID" value="NZ_FQUS01000005.1"/>
</dbReference>
<evidence type="ECO:0000256" key="1">
    <source>
        <dbReference type="ARBA" id="ARBA00022729"/>
    </source>
</evidence>
<sequence length="477" mass="55057">MKFDVRKLYKILPVMMRQRVDGSPRNMKAMTCFRHRNRLPERPRLFRRADNSWQRFSGLFMVMKIVVLGLVFLNGCHSSAVLMQDTTSPRRIMINPLESGNTGVAITWRNALDVQDNFVQFGIAHPHPLNDLSGFRRQKADSRLDTINYKGTTAVYKSFRTNISDLQPGQEYLYRVGSDSKGWSEWIQFDLPEAHPDSALTFIYLGDPQNDLKSQWSRTVRQAYATAPDASFLLYAGDLVNRGYNDREWRDWYEAGDFIHRMIPSIMTPGNHEYEYPDLTPLWRTNFTFPGNGPEGYGELYGACYYIDYPAVRVISLDGTTSEKDEHLRSVQAEWLEKVLKNTDKKWTVLTLHQPFYSTKETRDNPQIRDAYRSLIEQHGVDIVLQGHDHAYGRGMLDEGARRPGRTGIMYVVSVSGPKMYEIGEGKNWIQQQRGNTQLYQVVTIRDNQLNFKSYTATGEQSDEFTLKKTPQGNVLQ</sequence>
<dbReference type="Pfam" id="PF16656">
    <property type="entry name" value="Pur_ac_phosph_N"/>
    <property type="match status" value="1"/>
</dbReference>
<dbReference type="Gene3D" id="2.60.40.380">
    <property type="entry name" value="Purple acid phosphatase-like, N-terminal"/>
    <property type="match status" value="1"/>
</dbReference>
<evidence type="ECO:0000313" key="5">
    <source>
        <dbReference type="Proteomes" id="UP000184041"/>
    </source>
</evidence>
<gene>
    <name evidence="4" type="ORF">SAMN05443144_10590</name>
</gene>
<evidence type="ECO:0000259" key="3">
    <source>
        <dbReference type="Pfam" id="PF16656"/>
    </source>
</evidence>
<dbReference type="AlphaFoldDB" id="A0A1M4YKR4"/>
<dbReference type="PANTHER" id="PTHR22953:SF153">
    <property type="entry name" value="PURPLE ACID PHOSPHATASE"/>
    <property type="match status" value="1"/>
</dbReference>
<dbReference type="InterPro" id="IPR029052">
    <property type="entry name" value="Metallo-depent_PP-like"/>
</dbReference>
<dbReference type="InterPro" id="IPR008963">
    <property type="entry name" value="Purple_acid_Pase-like_N"/>
</dbReference>
<keyword evidence="5" id="KW-1185">Reference proteome</keyword>
<evidence type="ECO:0000259" key="2">
    <source>
        <dbReference type="Pfam" id="PF00149"/>
    </source>
</evidence>
<dbReference type="Proteomes" id="UP000184041">
    <property type="component" value="Unassembled WGS sequence"/>
</dbReference>
<protein>
    <submittedName>
        <fullName evidence="4">Purple acid Phosphatase, N-terminal domain</fullName>
    </submittedName>
</protein>